<dbReference type="PROSITE" id="PS00163">
    <property type="entry name" value="FUMARATE_LYASES"/>
    <property type="match status" value="1"/>
</dbReference>
<evidence type="ECO:0000256" key="3">
    <source>
        <dbReference type="RuleBase" id="RU361172"/>
    </source>
</evidence>
<dbReference type="SUPFAM" id="SSF48557">
    <property type="entry name" value="L-aspartase-like"/>
    <property type="match status" value="1"/>
</dbReference>
<accession>A0A0S7BGJ6</accession>
<dbReference type="NCBIfam" id="TIGR00928">
    <property type="entry name" value="purB"/>
    <property type="match status" value="1"/>
</dbReference>
<evidence type="ECO:0000259" key="4">
    <source>
        <dbReference type="SMART" id="SM00998"/>
    </source>
</evidence>
<evidence type="ECO:0000313" key="6">
    <source>
        <dbReference type="Proteomes" id="UP000055060"/>
    </source>
</evidence>
<dbReference type="OrthoDB" id="9768878at2"/>
<dbReference type="GO" id="GO:0070626">
    <property type="term" value="F:(S)-2-(5-amino-1-(5-phospho-D-ribosyl)imidazole-4-carboxamido) succinate lyase (fumarate-forming) activity"/>
    <property type="evidence" value="ECO:0007669"/>
    <property type="project" value="TreeGrafter"/>
</dbReference>
<reference evidence="5" key="1">
    <citation type="submission" date="2015-07" db="EMBL/GenBank/DDBJ databases">
        <title>Draft Genome Sequences of Anaerolinea thermolimosa IMO-1, Bellilinea caldifistulae GOMI-1, Leptolinea tardivitalis YMTK-2, Levilinea saccharolytica KIBI-1,Longilinea arvoryzae KOME-1, Previously Described as Members of the Anaerolineaceae (Chloroflexi).</title>
        <authorList>
            <person name="Sekiguchi Y."/>
            <person name="Ohashi A."/>
            <person name="Matsuura N."/>
            <person name="Tourlousse M.D."/>
        </authorList>
    </citation>
    <scope>NUCLEOTIDE SEQUENCE [LARGE SCALE GENOMIC DNA]</scope>
    <source>
        <strain evidence="5">KOME-1</strain>
    </source>
</reference>
<dbReference type="InterPro" id="IPR004769">
    <property type="entry name" value="Pur_lyase"/>
</dbReference>
<dbReference type="Gene3D" id="1.10.275.60">
    <property type="match status" value="1"/>
</dbReference>
<dbReference type="UniPathway" id="UPA00075">
    <property type="reaction ID" value="UER00336"/>
</dbReference>
<dbReference type="GO" id="GO:0005829">
    <property type="term" value="C:cytosol"/>
    <property type="evidence" value="ECO:0007669"/>
    <property type="project" value="TreeGrafter"/>
</dbReference>
<dbReference type="Proteomes" id="UP000055060">
    <property type="component" value="Unassembled WGS sequence"/>
</dbReference>
<name>A0A0S7BGJ6_9CHLR</name>
<comment type="catalytic activity">
    <reaction evidence="3">
        <text>(2S)-2-[5-amino-1-(5-phospho-beta-D-ribosyl)imidazole-4-carboxamido]succinate = 5-amino-1-(5-phospho-beta-D-ribosyl)imidazole-4-carboxamide + fumarate</text>
        <dbReference type="Rhea" id="RHEA:23920"/>
        <dbReference type="ChEBI" id="CHEBI:29806"/>
        <dbReference type="ChEBI" id="CHEBI:58443"/>
        <dbReference type="ChEBI" id="CHEBI:58475"/>
        <dbReference type="EC" id="4.3.2.2"/>
    </reaction>
</comment>
<dbReference type="InterPro" id="IPR020557">
    <property type="entry name" value="Fumarate_lyase_CS"/>
</dbReference>
<evidence type="ECO:0000313" key="5">
    <source>
        <dbReference type="EMBL" id="GAP12929.1"/>
    </source>
</evidence>
<keyword evidence="1 3" id="KW-0456">Lyase</keyword>
<organism evidence="5">
    <name type="scientific">Longilinea arvoryzae</name>
    <dbReference type="NCBI Taxonomy" id="360412"/>
    <lineage>
        <taxon>Bacteria</taxon>
        <taxon>Bacillati</taxon>
        <taxon>Chloroflexota</taxon>
        <taxon>Anaerolineae</taxon>
        <taxon>Anaerolineales</taxon>
        <taxon>Anaerolineaceae</taxon>
        <taxon>Longilinea</taxon>
    </lineage>
</organism>
<dbReference type="SMART" id="SM00998">
    <property type="entry name" value="ADSL_C"/>
    <property type="match status" value="1"/>
</dbReference>
<dbReference type="GO" id="GO:0004018">
    <property type="term" value="F:N6-(1,2-dicarboxyethyl)AMP AMP-lyase (fumarate-forming) activity"/>
    <property type="evidence" value="ECO:0007669"/>
    <property type="project" value="UniProtKB-UniRule"/>
</dbReference>
<dbReference type="InterPro" id="IPR019468">
    <property type="entry name" value="AdenyloSucc_lyase_C"/>
</dbReference>
<comment type="similarity">
    <text evidence="3">Belongs to the lyase 1 family. Adenylosuccinate lyase subfamily.</text>
</comment>
<dbReference type="RefSeq" id="WP_075072307.1">
    <property type="nucleotide sequence ID" value="NZ_DF967972.1"/>
</dbReference>
<dbReference type="EMBL" id="DF967972">
    <property type="protein sequence ID" value="GAP12929.1"/>
    <property type="molecule type" value="Genomic_DNA"/>
</dbReference>
<keyword evidence="6" id="KW-1185">Reference proteome</keyword>
<protein>
    <recommendedName>
        <fullName evidence="2 3">Adenylosuccinate lyase</fullName>
        <shortName evidence="3">ASL</shortName>
        <ecNumber evidence="2 3">4.3.2.2</ecNumber>
    </recommendedName>
    <alternativeName>
        <fullName evidence="3">Adenylosuccinase</fullName>
    </alternativeName>
</protein>
<keyword evidence="3" id="KW-0658">Purine biosynthesis</keyword>
<dbReference type="InterPro" id="IPR000362">
    <property type="entry name" value="Fumarate_lyase_fam"/>
</dbReference>
<proteinExistence type="inferred from homology"/>
<dbReference type="InterPro" id="IPR022761">
    <property type="entry name" value="Fumarate_lyase_N"/>
</dbReference>
<sequence>MPDDFDGYLSPFSWRYASPEMRSIWSERNKRLLWRRIWLALARVQSGYGLVSADQLADIEAHAAEIDIPRALEIEAEIRHDLMAELKTFAEQAPLGGGALHLGATSMDVEDNADALRLRDALDLILVRLNELLSVLAEKIDAYAGTPVMAFTHLQPAEPSTLGYRLASYAQDLLEDGLALRSARDGVRGKGFKGAVGTAAAYGDLLGLEAVPEFERRLSEALGLPFYSIATQTYPRKQDYTVLAALAGMGASLYKLAFDLRVLQSPPIGEVSEPFGRKQVGSSAMPFKRNPINAEKIDSLARSLSVMPQVAWGNAAHSLLERTLDDSANRRSLLPEAFLTADELLGTATKILRGLVVREETIRRNLAIYAPFAATERVMMAAARHGADRQEMHERLREHALAAWAVVQNGSANDLIARLQADAGITRFVPPAEIAALADVQSYVGTAPDRARAMAGKIKEEMSNRPVLSK</sequence>
<dbReference type="Gene3D" id="1.20.200.10">
    <property type="entry name" value="Fumarase/aspartase (Central domain)"/>
    <property type="match status" value="1"/>
</dbReference>
<dbReference type="EC" id="4.3.2.2" evidence="2 3"/>
<dbReference type="Pfam" id="PF00206">
    <property type="entry name" value="Lyase_1"/>
    <property type="match status" value="1"/>
</dbReference>
<feature type="domain" description="Adenylosuccinate lyase C-terminal" evidence="4">
    <location>
        <begin position="370"/>
        <end position="455"/>
    </location>
</feature>
<dbReference type="PANTHER" id="PTHR43172">
    <property type="entry name" value="ADENYLOSUCCINATE LYASE"/>
    <property type="match status" value="1"/>
</dbReference>
<comment type="pathway">
    <text evidence="3">Purine metabolism; AMP biosynthesis via de novo pathway; AMP from IMP: step 2/2.</text>
</comment>
<comment type="catalytic activity">
    <reaction evidence="3">
        <text>N(6)-(1,2-dicarboxyethyl)-AMP = fumarate + AMP</text>
        <dbReference type="Rhea" id="RHEA:16853"/>
        <dbReference type="ChEBI" id="CHEBI:29806"/>
        <dbReference type="ChEBI" id="CHEBI:57567"/>
        <dbReference type="ChEBI" id="CHEBI:456215"/>
        <dbReference type="EC" id="4.3.2.2"/>
    </reaction>
</comment>
<dbReference type="STRING" id="360412.LARV_00669"/>
<dbReference type="InterPro" id="IPR008948">
    <property type="entry name" value="L-Aspartase-like"/>
</dbReference>
<gene>
    <name evidence="5" type="ORF">LARV_00669</name>
</gene>
<dbReference type="UniPathway" id="UPA00074">
    <property type="reaction ID" value="UER00132"/>
</dbReference>
<dbReference type="PANTHER" id="PTHR43172:SF1">
    <property type="entry name" value="ADENYLOSUCCINATE LYASE"/>
    <property type="match status" value="1"/>
</dbReference>
<dbReference type="PRINTS" id="PR00149">
    <property type="entry name" value="FUMRATELYASE"/>
</dbReference>
<dbReference type="GO" id="GO:0044208">
    <property type="term" value="P:'de novo' AMP biosynthetic process"/>
    <property type="evidence" value="ECO:0007669"/>
    <property type="project" value="UniProtKB-UniPathway"/>
</dbReference>
<dbReference type="GO" id="GO:0006189">
    <property type="term" value="P:'de novo' IMP biosynthetic process"/>
    <property type="evidence" value="ECO:0007669"/>
    <property type="project" value="UniProtKB-UniPathway"/>
</dbReference>
<evidence type="ECO:0000256" key="1">
    <source>
        <dbReference type="ARBA" id="ARBA00023239"/>
    </source>
</evidence>
<comment type="pathway">
    <text evidence="3">Purine metabolism; IMP biosynthesis via de novo pathway; 5-amino-1-(5-phospho-D-ribosyl)imidazole-4-carboxamide from 5-amino-1-(5-phospho-D-ribosyl)imidazole-4-carboxylate: step 2/2.</text>
</comment>
<dbReference type="AlphaFoldDB" id="A0A0S7BGJ6"/>
<dbReference type="Pfam" id="PF10397">
    <property type="entry name" value="ADSL_C"/>
    <property type="match status" value="1"/>
</dbReference>
<dbReference type="Gene3D" id="1.10.40.30">
    <property type="entry name" value="Fumarase/aspartase (C-terminal domain)"/>
    <property type="match status" value="1"/>
</dbReference>
<evidence type="ECO:0000256" key="2">
    <source>
        <dbReference type="NCBIfam" id="TIGR00928"/>
    </source>
</evidence>